<dbReference type="Proteomes" id="UP000035682">
    <property type="component" value="Unplaced"/>
</dbReference>
<gene>
    <name evidence="2 4 5" type="ORF">SRAE_X000014300</name>
</gene>
<dbReference type="RefSeq" id="XP_024510009.1">
    <property type="nucleotide sequence ID" value="XM_024644452.1"/>
</dbReference>
<evidence type="ECO:0000313" key="2">
    <source>
        <dbReference type="EMBL" id="CEF70813.2"/>
    </source>
</evidence>
<protein>
    <submittedName>
        <fullName evidence="2 4">Uncharacterized protein</fullName>
    </submittedName>
</protein>
<feature type="chain" id="PRO_5015031506" evidence="1">
    <location>
        <begin position="23"/>
        <end position="153"/>
    </location>
</feature>
<dbReference type="EMBL" id="LN609530">
    <property type="protein sequence ID" value="CEF70813.2"/>
    <property type="molecule type" value="Genomic_DNA"/>
</dbReference>
<keyword evidence="3" id="KW-1185">Reference proteome</keyword>
<evidence type="ECO:0000256" key="1">
    <source>
        <dbReference type="SAM" id="SignalP"/>
    </source>
</evidence>
<evidence type="ECO:0000313" key="5">
    <source>
        <dbReference type="WormBase" id="SRAE_X000014300"/>
    </source>
</evidence>
<dbReference type="CTD" id="36383192"/>
<dbReference type="WormBase" id="SRAE_X000014300">
    <property type="protein sequence ID" value="SRP03464"/>
    <property type="gene ID" value="WBGene00265699"/>
</dbReference>
<organism evidence="2">
    <name type="scientific">Strongyloides ratti</name>
    <name type="common">Parasitic roundworm</name>
    <dbReference type="NCBI Taxonomy" id="34506"/>
    <lineage>
        <taxon>Eukaryota</taxon>
        <taxon>Metazoa</taxon>
        <taxon>Ecdysozoa</taxon>
        <taxon>Nematoda</taxon>
        <taxon>Chromadorea</taxon>
        <taxon>Rhabditida</taxon>
        <taxon>Tylenchina</taxon>
        <taxon>Panagrolaimomorpha</taxon>
        <taxon>Strongyloidoidea</taxon>
        <taxon>Strongyloididae</taxon>
        <taxon>Strongyloides</taxon>
    </lineage>
</organism>
<dbReference type="AlphaFoldDB" id="A0A090N0J8"/>
<feature type="signal peptide" evidence="1">
    <location>
        <begin position="1"/>
        <end position="22"/>
    </location>
</feature>
<evidence type="ECO:0000313" key="3">
    <source>
        <dbReference type="Proteomes" id="UP000035682"/>
    </source>
</evidence>
<evidence type="ECO:0000313" key="4">
    <source>
        <dbReference type="WBParaSite" id="SRAE_X000014300.1"/>
    </source>
</evidence>
<accession>A0A090N0J8</accession>
<reference evidence="4" key="2">
    <citation type="submission" date="2020-12" db="UniProtKB">
        <authorList>
            <consortium name="WormBaseParasite"/>
        </authorList>
    </citation>
    <scope>IDENTIFICATION</scope>
</reference>
<dbReference type="WBParaSite" id="SRAE_X000014300.1">
    <property type="protein sequence ID" value="SRAE_X000014300.1"/>
    <property type="gene ID" value="WBGene00265699"/>
</dbReference>
<sequence length="153" mass="18011">MNYKINILLVLFINLVSISFLAFSKDAKEEEYDIGPLELSILYAGSERVYNRADLALAKWNRRTKKNLEMCKVVAVSLTRLNDEENDSEYRLLYAATDKKCKWKYIPKLSYKCIKILKAKIRDSGYLSTFELKDSKDYKKFVNVKKLKCYFDM</sequence>
<proteinExistence type="predicted"/>
<dbReference type="GeneID" id="36383192"/>
<name>A0A090N0J8_STRRB</name>
<keyword evidence="1" id="KW-0732">Signal</keyword>
<reference evidence="2 3" key="1">
    <citation type="submission" date="2014-09" db="EMBL/GenBank/DDBJ databases">
        <authorList>
            <person name="Martin A.A."/>
        </authorList>
    </citation>
    <scope>NUCLEOTIDE SEQUENCE</scope>
    <source>
        <strain evidence="3">ED321</strain>
        <strain evidence="2">ED321 Heterogonic</strain>
    </source>
</reference>